<dbReference type="Proteomes" id="UP000289257">
    <property type="component" value="Unassembled WGS sequence"/>
</dbReference>
<dbReference type="Pfam" id="PF07963">
    <property type="entry name" value="N_methyl"/>
    <property type="match status" value="1"/>
</dbReference>
<comment type="caution">
    <text evidence="2">The sequence shown here is derived from an EMBL/GenBank/DDBJ whole genome shotgun (WGS) entry which is preliminary data.</text>
</comment>
<evidence type="ECO:0000313" key="2">
    <source>
        <dbReference type="EMBL" id="RWZ78460.1"/>
    </source>
</evidence>
<keyword evidence="1" id="KW-0472">Membrane</keyword>
<reference evidence="2" key="1">
    <citation type="submission" date="2019-01" db="EMBL/GenBank/DDBJ databases">
        <title>Genomic signatures and co-occurrence patterns of the ultra-small Saccharimodia (Patescibacteria phylum) suggest a symbiotic lifestyle.</title>
        <authorList>
            <person name="Lemos L."/>
            <person name="Medeiros J."/>
            <person name="Andreote F."/>
            <person name="Fernandes G."/>
            <person name="Varani A."/>
            <person name="Oliveira G."/>
            <person name="Pylro V."/>
        </authorList>
    </citation>
    <scope>NUCLEOTIDE SEQUENCE [LARGE SCALE GENOMIC DNA]</scope>
    <source>
        <strain evidence="2">AMD02</strain>
    </source>
</reference>
<keyword evidence="1" id="KW-0812">Transmembrane</keyword>
<proteinExistence type="predicted"/>
<dbReference type="AlphaFoldDB" id="A0A4Q0AHH7"/>
<accession>A0A4Q0AHH7</accession>
<name>A0A4Q0AHH7_9BACT</name>
<organism evidence="2 3">
    <name type="scientific">Candidatus Microsaccharimonas sossegonensis</name>
    <dbReference type="NCBI Taxonomy" id="2506948"/>
    <lineage>
        <taxon>Bacteria</taxon>
        <taxon>Candidatus Saccharimonadota</taxon>
        <taxon>Candidatus Saccharimonadia</taxon>
        <taxon>Candidatus Saccharimonadales</taxon>
        <taxon>Candidatus Saccharimonadaceae</taxon>
        <taxon>Candidatus Microsaccharimonas</taxon>
    </lineage>
</organism>
<keyword evidence="3" id="KW-1185">Reference proteome</keyword>
<dbReference type="EMBL" id="SCKX01000001">
    <property type="protein sequence ID" value="RWZ78460.1"/>
    <property type="molecule type" value="Genomic_DNA"/>
</dbReference>
<protein>
    <submittedName>
        <fullName evidence="2">Type II secretion system protein</fullName>
    </submittedName>
</protein>
<sequence>MGIHFSASFRMDSQRGFTIIETMLVLAVTGLLIVTLLVGVGASINNQRYKDSVVSLKSLLQSQYAMANDVTNTRNANWTCNSSAQPVAVSNGTAPGQSDCVFIGRYLSIVDGAIASATIIGYENSTAAAPNDIAEINNNYTLGISTDSINTSTMEWGSAIAWPTSGTEAKSPTKPRSIAILVLRSPSSGTSYTFTSDTVYDINTITSASLKAMLVVSTNAVPGQMQRTLCVDANGATVPEKIAVYIGQAASDASAIETRTNATTQSLGGDTKC</sequence>
<dbReference type="InterPro" id="IPR012902">
    <property type="entry name" value="N_methyl_site"/>
</dbReference>
<evidence type="ECO:0000256" key="1">
    <source>
        <dbReference type="SAM" id="Phobius"/>
    </source>
</evidence>
<keyword evidence="1" id="KW-1133">Transmembrane helix</keyword>
<gene>
    <name evidence="2" type="ORF">EOT05_01730</name>
</gene>
<feature type="transmembrane region" description="Helical" evidence="1">
    <location>
        <begin position="20"/>
        <end position="44"/>
    </location>
</feature>
<evidence type="ECO:0000313" key="3">
    <source>
        <dbReference type="Proteomes" id="UP000289257"/>
    </source>
</evidence>